<dbReference type="InterPro" id="IPR045063">
    <property type="entry name" value="Dynamin_N"/>
</dbReference>
<keyword evidence="3" id="KW-0378">Hydrolase</keyword>
<evidence type="ECO:0000256" key="5">
    <source>
        <dbReference type="ARBA" id="ARBA00023136"/>
    </source>
</evidence>
<keyword evidence="4" id="KW-0342">GTP-binding</keyword>
<evidence type="ECO:0000313" key="8">
    <source>
        <dbReference type="Proteomes" id="UP001162030"/>
    </source>
</evidence>
<proteinExistence type="predicted"/>
<accession>A0ABN8WY87</accession>
<evidence type="ECO:0000256" key="1">
    <source>
        <dbReference type="ARBA" id="ARBA00004370"/>
    </source>
</evidence>
<dbReference type="InterPro" id="IPR027094">
    <property type="entry name" value="Mitofusin_fam"/>
</dbReference>
<feature type="domain" description="Dynamin N-terminal" evidence="6">
    <location>
        <begin position="54"/>
        <end position="274"/>
    </location>
</feature>
<protein>
    <submittedName>
        <fullName evidence="7">Dynamin family protein</fullName>
    </submittedName>
</protein>
<name>A0ABN8WY87_9GAMM</name>
<evidence type="ECO:0000259" key="6">
    <source>
        <dbReference type="Pfam" id="PF00350"/>
    </source>
</evidence>
<dbReference type="PANTHER" id="PTHR10465">
    <property type="entry name" value="TRANSMEMBRANE GTPASE FZO1"/>
    <property type="match status" value="1"/>
</dbReference>
<dbReference type="PANTHER" id="PTHR10465:SF0">
    <property type="entry name" value="SARCALUMENIN"/>
    <property type="match status" value="1"/>
</dbReference>
<organism evidence="7 8">
    <name type="scientific">Methylocaldum szegediense</name>
    <dbReference type="NCBI Taxonomy" id="73780"/>
    <lineage>
        <taxon>Bacteria</taxon>
        <taxon>Pseudomonadati</taxon>
        <taxon>Pseudomonadota</taxon>
        <taxon>Gammaproteobacteria</taxon>
        <taxon>Methylococcales</taxon>
        <taxon>Methylococcaceae</taxon>
        <taxon>Methylocaldum</taxon>
    </lineage>
</organism>
<keyword evidence="8" id="KW-1185">Reference proteome</keyword>
<comment type="subcellular location">
    <subcellularLocation>
        <location evidence="1">Membrane</location>
    </subcellularLocation>
</comment>
<gene>
    <name evidence="7" type="ORF">MSZNOR_0783</name>
</gene>
<reference evidence="7 8" key="1">
    <citation type="submission" date="2023-03" db="EMBL/GenBank/DDBJ databases">
        <authorList>
            <person name="Pearce D."/>
        </authorList>
    </citation>
    <scope>NUCLEOTIDE SEQUENCE [LARGE SCALE GENOMIC DNA]</scope>
    <source>
        <strain evidence="7">Msz</strain>
    </source>
</reference>
<dbReference type="InterPro" id="IPR027417">
    <property type="entry name" value="P-loop_NTPase"/>
</dbReference>
<sequence>MKESDYSNYVKAFTRLFEAYDAAAPYLGVTDDFTYFVNRKRTWLERLKSPEFPVAFLGAFSAGKSTIINAILGDDILPQATKSFTAIPTLIRKGRANRAVIHYLNESAREELKQLYLEELSKELRKSSDTYRKLSKGELLSTLAKDIEQYKNQFGSFNKQKFFDELKILIGGWNKLSGAVKDIALTELPSYVTEDYEDVLFVDQAEIFLTDVNIPENVVLVDLPGLGVVNPRHRKVTKSYVENDAKAFVIAMKVFHLLEGEEIELLAEIHSHRKRVLQRAFWVINQWDVLSSQQKKEELANFAQKIDHYGFHIAKDRVFRVSALNYLLLKLIQEGRLEKSGSIREHVDALQKAIGKIPNKGEAEGFIKSLEEAKNFATFRSSLFDYLANTAKAEFLDEARSEYLDLAKKLRERLEPLYQTYKNKSDEGMKSTFIAGELSRRQDEVLRHLRTTVEEHIKVLRTEVLPDFVFWSDEDRERLGEQIVHAIDTLDRKALKNELLKGLDLHSVVSRLPHKIEENLHIQRTFRSQLQQLLEEQIVRRYLFRLLDSISSNEALPEEVLSVLRDRLSGRDMISRLKGMCDVFLFEYGGVIDELGRTIMAKEADESVQSKDDIMELVQKNADRALEIAKSRRLLGPDAGVKQLLALGMDKLTGIYRAITDTQPISPVKTTGQSDEIDRALECYKAGLLEYTRKQQYQINKFARRGIKNYFEELEQDLLAYFESVKDEIAKTIMKQLTTDIDAELNAELQKQKVIKEAYQVVTAAISQGRRNAES</sequence>
<dbReference type="EMBL" id="OX458333">
    <property type="protein sequence ID" value="CAI8757960.1"/>
    <property type="molecule type" value="Genomic_DNA"/>
</dbReference>
<dbReference type="SUPFAM" id="SSF52540">
    <property type="entry name" value="P-loop containing nucleoside triphosphate hydrolases"/>
    <property type="match status" value="1"/>
</dbReference>
<dbReference type="Proteomes" id="UP001162030">
    <property type="component" value="Chromosome"/>
</dbReference>
<evidence type="ECO:0000313" key="7">
    <source>
        <dbReference type="EMBL" id="CAI8757960.1"/>
    </source>
</evidence>
<keyword evidence="2" id="KW-0547">Nucleotide-binding</keyword>
<evidence type="ECO:0000256" key="2">
    <source>
        <dbReference type="ARBA" id="ARBA00022741"/>
    </source>
</evidence>
<keyword evidence="5" id="KW-0472">Membrane</keyword>
<dbReference type="Gene3D" id="3.40.50.300">
    <property type="entry name" value="P-loop containing nucleotide triphosphate hydrolases"/>
    <property type="match status" value="1"/>
</dbReference>
<evidence type="ECO:0000256" key="4">
    <source>
        <dbReference type="ARBA" id="ARBA00023134"/>
    </source>
</evidence>
<dbReference type="Pfam" id="PF00350">
    <property type="entry name" value="Dynamin_N"/>
    <property type="match status" value="1"/>
</dbReference>
<evidence type="ECO:0000256" key="3">
    <source>
        <dbReference type="ARBA" id="ARBA00022801"/>
    </source>
</evidence>
<dbReference type="RefSeq" id="WP_026611935.1">
    <property type="nucleotide sequence ID" value="NZ_OX458333.1"/>
</dbReference>